<reference evidence="1" key="1">
    <citation type="submission" date="2021-02" db="EMBL/GenBank/DDBJ databases">
        <authorList>
            <person name="Nowell W R."/>
        </authorList>
    </citation>
    <scope>NUCLEOTIDE SEQUENCE</scope>
</reference>
<accession>A0A815XAZ5</accession>
<sequence length="34" mass="4043">ELFYFIGIIASLRPRYHVCKVWSCVSQLFIQVIL</sequence>
<organism evidence="1 2">
    <name type="scientific">Rotaria sordida</name>
    <dbReference type="NCBI Taxonomy" id="392033"/>
    <lineage>
        <taxon>Eukaryota</taxon>
        <taxon>Metazoa</taxon>
        <taxon>Spiralia</taxon>
        <taxon>Gnathifera</taxon>
        <taxon>Rotifera</taxon>
        <taxon>Eurotatoria</taxon>
        <taxon>Bdelloidea</taxon>
        <taxon>Philodinida</taxon>
        <taxon>Philodinidae</taxon>
        <taxon>Rotaria</taxon>
    </lineage>
</organism>
<gene>
    <name evidence="1" type="ORF">ZHD862_LOCUS39437</name>
</gene>
<dbReference type="EMBL" id="CAJNOT010018791">
    <property type="protein sequence ID" value="CAF1555204.1"/>
    <property type="molecule type" value="Genomic_DNA"/>
</dbReference>
<dbReference type="AlphaFoldDB" id="A0A815XAZ5"/>
<protein>
    <submittedName>
        <fullName evidence="1">Uncharacterized protein</fullName>
    </submittedName>
</protein>
<name>A0A815XAZ5_9BILA</name>
<dbReference type="Proteomes" id="UP000663864">
    <property type="component" value="Unassembled WGS sequence"/>
</dbReference>
<evidence type="ECO:0000313" key="2">
    <source>
        <dbReference type="Proteomes" id="UP000663864"/>
    </source>
</evidence>
<evidence type="ECO:0000313" key="1">
    <source>
        <dbReference type="EMBL" id="CAF1555204.1"/>
    </source>
</evidence>
<comment type="caution">
    <text evidence="1">The sequence shown here is derived from an EMBL/GenBank/DDBJ whole genome shotgun (WGS) entry which is preliminary data.</text>
</comment>
<feature type="non-terminal residue" evidence="1">
    <location>
        <position position="1"/>
    </location>
</feature>
<proteinExistence type="predicted"/>